<organism evidence="2 3">
    <name type="scientific">Larkinella knui</name>
    <dbReference type="NCBI Taxonomy" id="2025310"/>
    <lineage>
        <taxon>Bacteria</taxon>
        <taxon>Pseudomonadati</taxon>
        <taxon>Bacteroidota</taxon>
        <taxon>Cytophagia</taxon>
        <taxon>Cytophagales</taxon>
        <taxon>Spirosomataceae</taxon>
        <taxon>Larkinella</taxon>
    </lineage>
</organism>
<protein>
    <submittedName>
        <fullName evidence="2">Uncharacterized protein</fullName>
    </submittedName>
</protein>
<accession>A0A3P1CVL1</accession>
<dbReference type="RefSeq" id="WP_124903885.1">
    <property type="nucleotide sequence ID" value="NZ_RQJP01000001.1"/>
</dbReference>
<sequence length="185" mass="20877">MPSDQPVDPKKRINIELLLGLSATFLSFAALIVSIFQTRIAREQQQASVWPYVQLAGNHIDNDFVLVLKNNGVGPALLKKAEFGYRGKTAASHIKLFNEVITTEIPRDSVQRVGRFWNDLRPGDVLKAGDEIEIYKTQNNSYWADFLSDVIADPTFQFRITYADVYGNCWLLDQGKVTPLDDCPQ</sequence>
<evidence type="ECO:0000256" key="1">
    <source>
        <dbReference type="SAM" id="Phobius"/>
    </source>
</evidence>
<proteinExistence type="predicted"/>
<keyword evidence="1" id="KW-0812">Transmembrane</keyword>
<comment type="caution">
    <text evidence="2">The sequence shown here is derived from an EMBL/GenBank/DDBJ whole genome shotgun (WGS) entry which is preliminary data.</text>
</comment>
<keyword evidence="3" id="KW-1185">Reference proteome</keyword>
<evidence type="ECO:0000313" key="3">
    <source>
        <dbReference type="Proteomes" id="UP000274271"/>
    </source>
</evidence>
<reference evidence="2 3" key="1">
    <citation type="submission" date="2018-11" db="EMBL/GenBank/DDBJ databases">
        <authorList>
            <person name="Zhou Z."/>
            <person name="Wang G."/>
        </authorList>
    </citation>
    <scope>NUCLEOTIDE SEQUENCE [LARGE SCALE GENOMIC DNA]</scope>
    <source>
        <strain evidence="2 3">KCTC42998</strain>
    </source>
</reference>
<dbReference type="EMBL" id="RQJP01000001">
    <property type="protein sequence ID" value="RRB17355.1"/>
    <property type="molecule type" value="Genomic_DNA"/>
</dbReference>
<dbReference type="OrthoDB" id="763750at2"/>
<keyword evidence="1" id="KW-0472">Membrane</keyword>
<feature type="transmembrane region" description="Helical" evidence="1">
    <location>
        <begin position="17"/>
        <end position="36"/>
    </location>
</feature>
<keyword evidence="1" id="KW-1133">Transmembrane helix</keyword>
<dbReference type="AlphaFoldDB" id="A0A3P1CVL1"/>
<gene>
    <name evidence="2" type="ORF">EHT87_03460</name>
</gene>
<evidence type="ECO:0000313" key="2">
    <source>
        <dbReference type="EMBL" id="RRB17355.1"/>
    </source>
</evidence>
<dbReference type="Proteomes" id="UP000274271">
    <property type="component" value="Unassembled WGS sequence"/>
</dbReference>
<name>A0A3P1CVL1_9BACT</name>